<protein>
    <submittedName>
        <fullName evidence="1">Terminase</fullName>
    </submittedName>
</protein>
<evidence type="ECO:0000313" key="1">
    <source>
        <dbReference type="EMBL" id="STO96250.1"/>
    </source>
</evidence>
<gene>
    <name evidence="1" type="ORF">NCTC12410_00059</name>
</gene>
<reference evidence="1 2" key="1">
    <citation type="submission" date="2018-06" db="EMBL/GenBank/DDBJ databases">
        <authorList>
            <consortium name="Pathogen Informatics"/>
            <person name="Doyle S."/>
        </authorList>
    </citation>
    <scope>NUCLEOTIDE SEQUENCE [LARGE SCALE GENOMIC DNA]</scope>
    <source>
        <strain evidence="1 2">NCTC12410</strain>
    </source>
</reference>
<dbReference type="AlphaFoldDB" id="A0A377J1B0"/>
<organism evidence="1 2">
    <name type="scientific">Helicobacter canis</name>
    <dbReference type="NCBI Taxonomy" id="29419"/>
    <lineage>
        <taxon>Bacteria</taxon>
        <taxon>Pseudomonadati</taxon>
        <taxon>Campylobacterota</taxon>
        <taxon>Epsilonproteobacteria</taxon>
        <taxon>Campylobacterales</taxon>
        <taxon>Helicobacteraceae</taxon>
        <taxon>Helicobacter</taxon>
    </lineage>
</organism>
<dbReference type="OrthoDB" id="5324092at2"/>
<dbReference type="RefSeq" id="WP_115010627.1">
    <property type="nucleotide sequence ID" value="NZ_UGHV01000001.1"/>
</dbReference>
<proteinExistence type="predicted"/>
<evidence type="ECO:0000313" key="2">
    <source>
        <dbReference type="Proteomes" id="UP000254841"/>
    </source>
</evidence>
<sequence>MAHINKNEIRVYFETHNDSPKEVAAHFGISYRTLAHWIKNEGWERAKALQGISAEVVRDDLLQKRLGSVIQTGASKIKSNIRANLGALAGELDEMILNNLLDQSTDEILLKAMSSKFIQSNVALSTMIAKNELMQMLQIKGGKGDPMVIACAEKVAKMFAEMQVLLYGKEPAITKLEAMENPIESMSEQELLALINS</sequence>
<name>A0A377J1B0_9HELI</name>
<dbReference type="Proteomes" id="UP000254841">
    <property type="component" value="Unassembled WGS sequence"/>
</dbReference>
<dbReference type="EMBL" id="UGHV01000001">
    <property type="protein sequence ID" value="STO96250.1"/>
    <property type="molecule type" value="Genomic_DNA"/>
</dbReference>
<accession>A0A377J1B0</accession>